<organism evidence="3 4">
    <name type="scientific">Faecalibacterium wellingii</name>
    <dbReference type="NCBI Taxonomy" id="2929491"/>
    <lineage>
        <taxon>Bacteria</taxon>
        <taxon>Bacillati</taxon>
        <taxon>Bacillota</taxon>
        <taxon>Clostridia</taxon>
        <taxon>Eubacteriales</taxon>
        <taxon>Oscillospiraceae</taxon>
        <taxon>Faecalibacterium</taxon>
    </lineage>
</organism>
<dbReference type="InterPro" id="IPR003610">
    <property type="entry name" value="CBM5/12"/>
</dbReference>
<dbReference type="GO" id="GO:0005576">
    <property type="term" value="C:extracellular region"/>
    <property type="evidence" value="ECO:0007669"/>
    <property type="project" value="InterPro"/>
</dbReference>
<name>A0AB35Y5G3_9FIRM</name>
<dbReference type="EMBL" id="JBBFGL010000005">
    <property type="protein sequence ID" value="MEJ5195822.1"/>
    <property type="molecule type" value="Genomic_DNA"/>
</dbReference>
<dbReference type="Gene3D" id="2.10.10.90">
    <property type="match status" value="1"/>
</dbReference>
<evidence type="ECO:0000313" key="3">
    <source>
        <dbReference type="EMBL" id="MEJ5195822.1"/>
    </source>
</evidence>
<evidence type="ECO:0000256" key="1">
    <source>
        <dbReference type="ARBA" id="ARBA00022801"/>
    </source>
</evidence>
<dbReference type="GO" id="GO:0030246">
    <property type="term" value="F:carbohydrate binding"/>
    <property type="evidence" value="ECO:0007669"/>
    <property type="project" value="InterPro"/>
</dbReference>
<evidence type="ECO:0000259" key="2">
    <source>
        <dbReference type="Pfam" id="PF02839"/>
    </source>
</evidence>
<dbReference type="RefSeq" id="WP_298014180.1">
    <property type="nucleotide sequence ID" value="NZ_JBBFGL010000005.1"/>
</dbReference>
<feature type="domain" description="Chitin-binding type-3" evidence="2">
    <location>
        <begin position="59"/>
        <end position="100"/>
    </location>
</feature>
<dbReference type="AlphaFoldDB" id="A0AB35Y5G3"/>
<dbReference type="GO" id="GO:0005975">
    <property type="term" value="P:carbohydrate metabolic process"/>
    <property type="evidence" value="ECO:0007669"/>
    <property type="project" value="InterPro"/>
</dbReference>
<dbReference type="GO" id="GO:0004553">
    <property type="term" value="F:hydrolase activity, hydrolyzing O-glycosyl compounds"/>
    <property type="evidence" value="ECO:0007669"/>
    <property type="project" value="InterPro"/>
</dbReference>
<protein>
    <submittedName>
        <fullName evidence="3">Carbohydrate-binding protein</fullName>
    </submittedName>
</protein>
<dbReference type="Pfam" id="PF02839">
    <property type="entry name" value="CBM_5_12"/>
    <property type="match status" value="1"/>
</dbReference>
<dbReference type="Proteomes" id="UP001373196">
    <property type="component" value="Unassembled WGS sequence"/>
</dbReference>
<reference evidence="3" key="1">
    <citation type="submission" date="2024-03" db="EMBL/GenBank/DDBJ databases">
        <authorList>
            <person name="Plomp N."/>
            <person name="Harmsen H.J."/>
        </authorList>
    </citation>
    <scope>NUCLEOTIDE SEQUENCE</scope>
    <source>
        <strain evidence="3">HTF-128</strain>
    </source>
</reference>
<proteinExistence type="predicted"/>
<keyword evidence="1" id="KW-0378">Hydrolase</keyword>
<evidence type="ECO:0000313" key="4">
    <source>
        <dbReference type="Proteomes" id="UP001373196"/>
    </source>
</evidence>
<dbReference type="CDD" id="cd12214">
    <property type="entry name" value="ChiA1_BD"/>
    <property type="match status" value="1"/>
</dbReference>
<dbReference type="SUPFAM" id="SSF51055">
    <property type="entry name" value="Carbohydrate binding domain"/>
    <property type="match status" value="1"/>
</dbReference>
<sequence length="156" mass="17110">MFDPTQCESVSMAQAKAQEEQNPVNAALRATSIAFVALAESGQIDDTTATENVSQFASWAYPVAYAVGNIRQYNGELFRCVQAHTSQADWTPDATASLWKKVGDPTEEWPAWSQPIGAHDAYNSGDKVSHNGKHWTSNVDANVWEPGVYGWTEVTE</sequence>
<accession>A0AB35Y5G3</accession>
<gene>
    <name evidence="3" type="ORF">WF834_06450</name>
</gene>
<dbReference type="InterPro" id="IPR036573">
    <property type="entry name" value="CBM_sf_5/12"/>
</dbReference>
<comment type="caution">
    <text evidence="3">The sequence shown here is derived from an EMBL/GenBank/DDBJ whole genome shotgun (WGS) entry which is preliminary data.</text>
</comment>